<dbReference type="STRING" id="1220535.IMCC14465_12500"/>
<keyword evidence="1" id="KW-0732">Signal</keyword>
<evidence type="ECO:0000313" key="4">
    <source>
        <dbReference type="Proteomes" id="UP000004836"/>
    </source>
</evidence>
<sequence>MRARFMTRKSLKTLKRMTTPVVRLSQLALLLVVWGASISQTVAQTNNTLNNPSGDVQETVQFLDLSNPDINSNTQLLNNQAASDLSLDQRMAAIDEALQVLNRRLEMMPMGPGLSGADTASQGSTGQALLGRLESIENRLSALASLPGGAFQGDSMSSGDTAAGGAAIADLRVRLTQIEEVMRALNGKLDDVSFRLTKFSERFEQVSADSEFRFQQLELAATGGGATTQQNTSSEPQVLGTMPVSKPEAVELLTKADTITLIGETTPENQPITLQGNRSASSTPSDETGTPKEIYDMALKQLQMGAYQEAQAALQNFLDLYPRDRLAGNAQYWLGETFYVQRDYKNATAAFLAGYTNYGDSIKAPDSLLKLGMTLVVMGEKKTGCDAFAELSARFPDAPQAIIRRAEIESQRAECSG</sequence>
<dbReference type="PATRIC" id="fig|1220535.3.peg.1244"/>
<feature type="compositionally biased region" description="Polar residues" evidence="2">
    <location>
        <begin position="266"/>
        <end position="288"/>
    </location>
</feature>
<dbReference type="eggNOG" id="COG1729">
    <property type="taxonomic scope" value="Bacteria"/>
</dbReference>
<gene>
    <name evidence="1" type="primary">cpoB</name>
    <name evidence="3" type="ORF">IMCC14465_12500</name>
</gene>
<reference evidence="3 4" key="1">
    <citation type="journal article" date="2012" name="J. Bacteriol.">
        <title>Genome Sequence of Strain IMCC14465, Isolated from the East Sea, Belonging to the PS1 Clade of Alphaproteobacteria.</title>
        <authorList>
            <person name="Yang S.J."/>
            <person name="Kang I."/>
            <person name="Cho J.C."/>
        </authorList>
    </citation>
    <scope>NUCLEOTIDE SEQUENCE [LARGE SCALE GENOMIC DNA]</scope>
    <source>
        <strain evidence="3 4">IMCC14465</strain>
    </source>
</reference>
<dbReference type="NCBIfam" id="TIGR02795">
    <property type="entry name" value="tol_pal_ybgF"/>
    <property type="match status" value="1"/>
</dbReference>
<keyword evidence="4" id="KW-1185">Reference proteome</keyword>
<dbReference type="InterPro" id="IPR034706">
    <property type="entry name" value="CpoB"/>
</dbReference>
<keyword evidence="1" id="KW-0132">Cell division</keyword>
<dbReference type="SUPFAM" id="SSF48452">
    <property type="entry name" value="TPR-like"/>
    <property type="match status" value="1"/>
</dbReference>
<dbReference type="Pfam" id="PF13432">
    <property type="entry name" value="TPR_16"/>
    <property type="match status" value="1"/>
</dbReference>
<dbReference type="OrthoDB" id="7185608at2"/>
<dbReference type="Gene3D" id="1.25.40.10">
    <property type="entry name" value="Tetratricopeptide repeat domain"/>
    <property type="match status" value="1"/>
</dbReference>
<keyword evidence="1" id="KW-0574">Periplasm</keyword>
<comment type="function">
    <text evidence="1">Mediates coordination of peptidoglycan synthesis and outer membrane constriction during cell division.</text>
</comment>
<comment type="subcellular location">
    <subcellularLocation>
        <location evidence="1">Periplasm</location>
    </subcellularLocation>
</comment>
<dbReference type="Proteomes" id="UP000004836">
    <property type="component" value="Unassembled WGS sequence"/>
</dbReference>
<feature type="region of interest" description="Disordered" evidence="2">
    <location>
        <begin position="265"/>
        <end position="290"/>
    </location>
</feature>
<accession>J9E0I3</accession>
<dbReference type="GO" id="GO:0030288">
    <property type="term" value="C:outer membrane-bounded periplasmic space"/>
    <property type="evidence" value="ECO:0007669"/>
    <property type="project" value="UniProtKB-UniRule"/>
</dbReference>
<evidence type="ECO:0000313" key="3">
    <source>
        <dbReference type="EMBL" id="EJW21454.1"/>
    </source>
</evidence>
<organism evidence="3 4">
    <name type="scientific">alpha proteobacterium IMCC14465</name>
    <dbReference type="NCBI Taxonomy" id="1220535"/>
    <lineage>
        <taxon>Bacteria</taxon>
        <taxon>Pseudomonadati</taxon>
        <taxon>Pseudomonadota</taxon>
        <taxon>Alphaproteobacteria</taxon>
        <taxon>PS1 clade</taxon>
    </lineage>
</organism>
<dbReference type="InterPro" id="IPR014162">
    <property type="entry name" value="CpoB_C"/>
</dbReference>
<comment type="similarity">
    <text evidence="1">Belongs to the CpoB family.</text>
</comment>
<comment type="caution">
    <text evidence="3">The sequence shown here is derived from an EMBL/GenBank/DDBJ whole genome shotgun (WGS) entry which is preliminary data.</text>
</comment>
<dbReference type="GO" id="GO:0043093">
    <property type="term" value="P:FtsZ-dependent cytokinesis"/>
    <property type="evidence" value="ECO:0007669"/>
    <property type="project" value="UniProtKB-UniRule"/>
</dbReference>
<evidence type="ECO:0000256" key="1">
    <source>
        <dbReference type="HAMAP-Rule" id="MF_02066"/>
    </source>
</evidence>
<protein>
    <recommendedName>
        <fullName evidence="1">Cell division coordinator CpoB</fullName>
    </recommendedName>
</protein>
<name>J9E0I3_9PROT</name>
<dbReference type="HAMAP" id="MF_02066">
    <property type="entry name" value="CpoB"/>
    <property type="match status" value="1"/>
</dbReference>
<proteinExistence type="inferred from homology"/>
<dbReference type="Pfam" id="PF13174">
    <property type="entry name" value="TPR_6"/>
    <property type="match status" value="1"/>
</dbReference>
<evidence type="ECO:0000256" key="2">
    <source>
        <dbReference type="SAM" id="MobiDB-lite"/>
    </source>
</evidence>
<keyword evidence="1" id="KW-0131">Cell cycle</keyword>
<dbReference type="InterPro" id="IPR011990">
    <property type="entry name" value="TPR-like_helical_dom_sf"/>
</dbReference>
<dbReference type="EMBL" id="ALYF01000003">
    <property type="protein sequence ID" value="EJW21454.1"/>
    <property type="molecule type" value="Genomic_DNA"/>
</dbReference>
<dbReference type="AlphaFoldDB" id="J9E0I3"/>
<dbReference type="InterPro" id="IPR019734">
    <property type="entry name" value="TPR_rpt"/>
</dbReference>